<dbReference type="Proteomes" id="UP000800200">
    <property type="component" value="Unassembled WGS sequence"/>
</dbReference>
<name>A0A6A6DCU7_9PEZI</name>
<evidence type="ECO:0000313" key="2">
    <source>
        <dbReference type="EMBL" id="KAF2177344.1"/>
    </source>
</evidence>
<protein>
    <submittedName>
        <fullName evidence="2">Uncharacterized protein</fullName>
    </submittedName>
</protein>
<keyword evidence="1" id="KW-0472">Membrane</keyword>
<feature type="transmembrane region" description="Helical" evidence="1">
    <location>
        <begin position="21"/>
        <end position="44"/>
    </location>
</feature>
<sequence>MSQESLSRFMIGIVTGISMRVWLSVSTGSVCSWILAAVANVAFPRHANAVDAYVQGIARGSENVGLPVFAACVYSGTIMTLQVVKVFRERRRRRR</sequence>
<keyword evidence="3" id="KW-1185">Reference proteome</keyword>
<feature type="transmembrane region" description="Helical" evidence="1">
    <location>
        <begin position="64"/>
        <end position="87"/>
    </location>
</feature>
<dbReference type="EMBL" id="ML994689">
    <property type="protein sequence ID" value="KAF2177344.1"/>
    <property type="molecule type" value="Genomic_DNA"/>
</dbReference>
<keyword evidence="1" id="KW-1133">Transmembrane helix</keyword>
<proteinExistence type="predicted"/>
<accession>A0A6A6DCU7</accession>
<evidence type="ECO:0000313" key="3">
    <source>
        <dbReference type="Proteomes" id="UP000800200"/>
    </source>
</evidence>
<evidence type="ECO:0000256" key="1">
    <source>
        <dbReference type="SAM" id="Phobius"/>
    </source>
</evidence>
<organism evidence="2 3">
    <name type="scientific">Zopfia rhizophila CBS 207.26</name>
    <dbReference type="NCBI Taxonomy" id="1314779"/>
    <lineage>
        <taxon>Eukaryota</taxon>
        <taxon>Fungi</taxon>
        <taxon>Dikarya</taxon>
        <taxon>Ascomycota</taxon>
        <taxon>Pezizomycotina</taxon>
        <taxon>Dothideomycetes</taxon>
        <taxon>Dothideomycetes incertae sedis</taxon>
        <taxon>Zopfiaceae</taxon>
        <taxon>Zopfia</taxon>
    </lineage>
</organism>
<gene>
    <name evidence="2" type="ORF">K469DRAFT_374590</name>
</gene>
<reference evidence="2" key="1">
    <citation type="journal article" date="2020" name="Stud. Mycol.">
        <title>101 Dothideomycetes genomes: a test case for predicting lifestyles and emergence of pathogens.</title>
        <authorList>
            <person name="Haridas S."/>
            <person name="Albert R."/>
            <person name="Binder M."/>
            <person name="Bloem J."/>
            <person name="Labutti K."/>
            <person name="Salamov A."/>
            <person name="Andreopoulos B."/>
            <person name="Baker S."/>
            <person name="Barry K."/>
            <person name="Bills G."/>
            <person name="Bluhm B."/>
            <person name="Cannon C."/>
            <person name="Castanera R."/>
            <person name="Culley D."/>
            <person name="Daum C."/>
            <person name="Ezra D."/>
            <person name="Gonzalez J."/>
            <person name="Henrissat B."/>
            <person name="Kuo A."/>
            <person name="Liang C."/>
            <person name="Lipzen A."/>
            <person name="Lutzoni F."/>
            <person name="Magnuson J."/>
            <person name="Mondo S."/>
            <person name="Nolan M."/>
            <person name="Ohm R."/>
            <person name="Pangilinan J."/>
            <person name="Park H.-J."/>
            <person name="Ramirez L."/>
            <person name="Alfaro M."/>
            <person name="Sun H."/>
            <person name="Tritt A."/>
            <person name="Yoshinaga Y."/>
            <person name="Zwiers L.-H."/>
            <person name="Turgeon B."/>
            <person name="Goodwin S."/>
            <person name="Spatafora J."/>
            <person name="Crous P."/>
            <person name="Grigoriev I."/>
        </authorList>
    </citation>
    <scope>NUCLEOTIDE SEQUENCE</scope>
    <source>
        <strain evidence="2">CBS 207.26</strain>
    </source>
</reference>
<dbReference type="AlphaFoldDB" id="A0A6A6DCU7"/>
<keyword evidence="1" id="KW-0812">Transmembrane</keyword>